<gene>
    <name evidence="3" type="ORF">MVEN_01640100</name>
</gene>
<evidence type="ECO:0000256" key="2">
    <source>
        <dbReference type="ARBA" id="ARBA00035112"/>
    </source>
</evidence>
<dbReference type="GO" id="GO:0043386">
    <property type="term" value="P:mycotoxin biosynthetic process"/>
    <property type="evidence" value="ECO:0007669"/>
    <property type="project" value="InterPro"/>
</dbReference>
<comment type="caution">
    <text evidence="3">The sequence shown here is derived from an EMBL/GenBank/DDBJ whole genome shotgun (WGS) entry which is preliminary data.</text>
</comment>
<protein>
    <recommendedName>
        <fullName evidence="5">Tat pathway signal sequence</fullName>
    </recommendedName>
</protein>
<comment type="pathway">
    <text evidence="1">Mycotoxin biosynthesis.</text>
</comment>
<evidence type="ECO:0008006" key="5">
    <source>
        <dbReference type="Google" id="ProtNLM"/>
    </source>
</evidence>
<accession>A0A8H6XN40</accession>
<dbReference type="AlphaFoldDB" id="A0A8H6XN40"/>
<dbReference type="InterPro" id="IPR021765">
    <property type="entry name" value="UstYa-like"/>
</dbReference>
<dbReference type="EMBL" id="JACAZI010000014">
    <property type="protein sequence ID" value="KAF7344790.1"/>
    <property type="molecule type" value="Genomic_DNA"/>
</dbReference>
<dbReference type="Pfam" id="PF11807">
    <property type="entry name" value="UstYa"/>
    <property type="match status" value="1"/>
</dbReference>
<name>A0A8H6XN40_9AGAR</name>
<evidence type="ECO:0000256" key="1">
    <source>
        <dbReference type="ARBA" id="ARBA00004685"/>
    </source>
</evidence>
<dbReference type="OrthoDB" id="3687641at2759"/>
<dbReference type="Proteomes" id="UP000620124">
    <property type="component" value="Unassembled WGS sequence"/>
</dbReference>
<evidence type="ECO:0000313" key="4">
    <source>
        <dbReference type="Proteomes" id="UP000620124"/>
    </source>
</evidence>
<comment type="similarity">
    <text evidence="2">Belongs to the ustYa family.</text>
</comment>
<reference evidence="3" key="1">
    <citation type="submission" date="2020-05" db="EMBL/GenBank/DDBJ databases">
        <title>Mycena genomes resolve the evolution of fungal bioluminescence.</title>
        <authorList>
            <person name="Tsai I.J."/>
        </authorList>
    </citation>
    <scope>NUCLEOTIDE SEQUENCE</scope>
    <source>
        <strain evidence="3">CCC161011</strain>
    </source>
</reference>
<sequence>MISLQADQAVKPSHIRDPIVAKYMRLDHGARREPHSRALKVFCVFSVIMNFASLWLLTMTSHSACNTVQDTPYLYSPAENVVTHRIVKFSRGLADDIPIYERRPSPAVDEAWHELYSVAETKISKSQALKMPNRTWPLQREPGHYMFALDVFHQLHCLDVLRQQVHPGYNYTRIPISHVRHCIGAIRQALMCSADISTVVWQWSEERQLAEQRDDIMHVCRDFDRIREWASKHTFVAQQSYF</sequence>
<evidence type="ECO:0000313" key="3">
    <source>
        <dbReference type="EMBL" id="KAF7344790.1"/>
    </source>
</evidence>
<dbReference type="PANTHER" id="PTHR33365">
    <property type="entry name" value="YALI0B05434P"/>
    <property type="match status" value="1"/>
</dbReference>
<keyword evidence="4" id="KW-1185">Reference proteome</keyword>
<proteinExistence type="inferred from homology"/>
<organism evidence="3 4">
    <name type="scientific">Mycena venus</name>
    <dbReference type="NCBI Taxonomy" id="2733690"/>
    <lineage>
        <taxon>Eukaryota</taxon>
        <taxon>Fungi</taxon>
        <taxon>Dikarya</taxon>
        <taxon>Basidiomycota</taxon>
        <taxon>Agaricomycotina</taxon>
        <taxon>Agaricomycetes</taxon>
        <taxon>Agaricomycetidae</taxon>
        <taxon>Agaricales</taxon>
        <taxon>Marasmiineae</taxon>
        <taxon>Mycenaceae</taxon>
        <taxon>Mycena</taxon>
    </lineage>
</organism>
<dbReference type="PANTHER" id="PTHR33365:SF4">
    <property type="entry name" value="CYCLOCHLOROTINE BIOSYNTHESIS PROTEIN O"/>
    <property type="match status" value="1"/>
</dbReference>